<evidence type="ECO:0000256" key="1">
    <source>
        <dbReference type="SAM" id="MobiDB-lite"/>
    </source>
</evidence>
<dbReference type="AlphaFoldDB" id="X6NXW8"/>
<dbReference type="Proteomes" id="UP000023152">
    <property type="component" value="Unassembled WGS sequence"/>
</dbReference>
<evidence type="ECO:0000313" key="3">
    <source>
        <dbReference type="Proteomes" id="UP000023152"/>
    </source>
</evidence>
<keyword evidence="3" id="KW-1185">Reference proteome</keyword>
<dbReference type="Gene3D" id="3.40.50.720">
    <property type="entry name" value="NAD(P)-binding Rossmann-like Domain"/>
    <property type="match status" value="1"/>
</dbReference>
<sequence length="446" mass="49390">MLSEDLEWCLRRLGLDVTVVNPGWVKTPMLDKLTTNYRWMFALEADACAKEIRDGLERNVGYIDFPWNVMFMSWYIGGLHPILRAIVAYTCCKMPMRWIRRKFPPNPSQIKLRSYANSLLRLRQQPDLINAMINGGQSVLHQKGNRLSQLGPEYSVQRELLTAPVSPHFRGATQQAFGPLSVPSFHRRGVSAFGTFDLQYPASNSPKQESGVGKGKPHRDNMGVPVASALVSDDRTYRSSEKRSFNSPVVATATTISNANASVEIVTVAKGSSDGDGITTTMEQDKGSNDIATNKRLMGHSLHHQIQSSELNEIPESRENSVNESQDARVARGRHAVSSHTHTLQVSDSVAKQTHLSLQLHSGKAVDNNESPNVPAAASADTLDEHVNAKEYSTSNTTRLHDFDPRPSNTFHEGIALHISPIQEQVSAEEFDHSSNEPEQSATKED</sequence>
<feature type="region of interest" description="Disordered" evidence="1">
    <location>
        <begin position="311"/>
        <end position="411"/>
    </location>
</feature>
<dbReference type="EMBL" id="ASPP01005664">
    <property type="protein sequence ID" value="ETO30127.1"/>
    <property type="molecule type" value="Genomic_DNA"/>
</dbReference>
<proteinExistence type="predicted"/>
<dbReference type="OrthoDB" id="10253736at2759"/>
<comment type="caution">
    <text evidence="2">The sequence shown here is derived from an EMBL/GenBank/DDBJ whole genome shotgun (WGS) entry which is preliminary data.</text>
</comment>
<feature type="compositionally biased region" description="Basic and acidic residues" evidence="1">
    <location>
        <begin position="315"/>
        <end position="330"/>
    </location>
</feature>
<name>X6NXW8_RETFI</name>
<feature type="region of interest" description="Disordered" evidence="1">
    <location>
        <begin position="198"/>
        <end position="224"/>
    </location>
</feature>
<dbReference type="SUPFAM" id="SSF51735">
    <property type="entry name" value="NAD(P)-binding Rossmann-fold domains"/>
    <property type="match status" value="1"/>
</dbReference>
<feature type="region of interest" description="Disordered" evidence="1">
    <location>
        <begin position="423"/>
        <end position="446"/>
    </location>
</feature>
<evidence type="ECO:0000313" key="2">
    <source>
        <dbReference type="EMBL" id="ETO30127.1"/>
    </source>
</evidence>
<feature type="compositionally biased region" description="Basic and acidic residues" evidence="1">
    <location>
        <begin position="430"/>
        <end position="446"/>
    </location>
</feature>
<accession>X6NXW8</accession>
<dbReference type="InterPro" id="IPR036291">
    <property type="entry name" value="NAD(P)-bd_dom_sf"/>
</dbReference>
<reference evidence="2 3" key="1">
    <citation type="journal article" date="2013" name="Curr. Biol.">
        <title>The Genome of the Foraminiferan Reticulomyxa filosa.</title>
        <authorList>
            <person name="Glockner G."/>
            <person name="Hulsmann N."/>
            <person name="Schleicher M."/>
            <person name="Noegel A.A."/>
            <person name="Eichinger L."/>
            <person name="Gallinger C."/>
            <person name="Pawlowski J."/>
            <person name="Sierra R."/>
            <person name="Euteneuer U."/>
            <person name="Pillet L."/>
            <person name="Moustafa A."/>
            <person name="Platzer M."/>
            <person name="Groth M."/>
            <person name="Szafranski K."/>
            <person name="Schliwa M."/>
        </authorList>
    </citation>
    <scope>NUCLEOTIDE SEQUENCE [LARGE SCALE GENOMIC DNA]</scope>
</reference>
<organism evidence="2 3">
    <name type="scientific">Reticulomyxa filosa</name>
    <dbReference type="NCBI Taxonomy" id="46433"/>
    <lineage>
        <taxon>Eukaryota</taxon>
        <taxon>Sar</taxon>
        <taxon>Rhizaria</taxon>
        <taxon>Retaria</taxon>
        <taxon>Foraminifera</taxon>
        <taxon>Monothalamids</taxon>
        <taxon>Reticulomyxidae</taxon>
        <taxon>Reticulomyxa</taxon>
    </lineage>
</organism>
<protein>
    <submittedName>
        <fullName evidence="2">Short-chain dehydrogenase/reductase SDR</fullName>
    </submittedName>
</protein>
<gene>
    <name evidence="2" type="ORF">RFI_06992</name>
</gene>
<feature type="compositionally biased region" description="Polar residues" evidence="1">
    <location>
        <begin position="338"/>
        <end position="360"/>
    </location>
</feature>